<keyword evidence="1" id="KW-0001">2Fe-2S</keyword>
<dbReference type="GO" id="GO:0030151">
    <property type="term" value="F:molybdenum ion binding"/>
    <property type="evidence" value="ECO:0007669"/>
    <property type="project" value="InterPro"/>
</dbReference>
<dbReference type="Pfam" id="PF00111">
    <property type="entry name" value="Fer2"/>
    <property type="match status" value="1"/>
</dbReference>
<protein>
    <submittedName>
        <fullName evidence="4">Pyruvate kinase-like protein</fullName>
    </submittedName>
</protein>
<dbReference type="Gene3D" id="2.40.33.20">
    <property type="entry name" value="PK beta-barrel domain-like"/>
    <property type="match status" value="1"/>
</dbReference>
<evidence type="ECO:0000313" key="5">
    <source>
        <dbReference type="Proteomes" id="UP001392437"/>
    </source>
</evidence>
<keyword evidence="4" id="KW-0418">Kinase</keyword>
<dbReference type="SUPFAM" id="SSF50800">
    <property type="entry name" value="PK beta-barrel domain-like"/>
    <property type="match status" value="1"/>
</dbReference>
<dbReference type="InterPro" id="IPR011037">
    <property type="entry name" value="Pyrv_Knase-like_insert_dom_sf"/>
</dbReference>
<dbReference type="Pfam" id="PF03473">
    <property type="entry name" value="MOSC"/>
    <property type="match status" value="1"/>
</dbReference>
<dbReference type="CDD" id="cd00207">
    <property type="entry name" value="fer2"/>
    <property type="match status" value="1"/>
</dbReference>
<dbReference type="AlphaFoldDB" id="A0AAW0QND3"/>
<dbReference type="InterPro" id="IPR052353">
    <property type="entry name" value="Benzoxazolinone_Detox_Enz"/>
</dbReference>
<dbReference type="EMBL" id="JAQQWP010000008">
    <property type="protein sequence ID" value="KAK8105074.1"/>
    <property type="molecule type" value="Genomic_DNA"/>
</dbReference>
<keyword evidence="4" id="KW-0808">Transferase</keyword>
<keyword evidence="5" id="KW-1185">Reference proteome</keyword>
<dbReference type="PANTHER" id="PTHR30212">
    <property type="entry name" value="PROTEIN YIIM"/>
    <property type="match status" value="1"/>
</dbReference>
<dbReference type="PANTHER" id="PTHR30212:SF2">
    <property type="entry name" value="PROTEIN YIIM"/>
    <property type="match status" value="1"/>
</dbReference>
<reference evidence="4 5" key="1">
    <citation type="submission" date="2023-01" db="EMBL/GenBank/DDBJ databases">
        <title>Analysis of 21 Apiospora genomes using comparative genomics revels a genus with tremendous synthesis potential of carbohydrate active enzymes and secondary metabolites.</title>
        <authorList>
            <person name="Sorensen T."/>
        </authorList>
    </citation>
    <scope>NUCLEOTIDE SEQUENCE [LARGE SCALE GENOMIC DNA]</scope>
    <source>
        <strain evidence="4 5">CBS 117206</strain>
    </source>
</reference>
<proteinExistence type="predicted"/>
<dbReference type="PROSITE" id="PS51340">
    <property type="entry name" value="MOSC"/>
    <property type="match status" value="1"/>
</dbReference>
<feature type="domain" description="MOSC" evidence="3">
    <location>
        <begin position="43"/>
        <end position="184"/>
    </location>
</feature>
<name>A0AAW0QND3_9PEZI</name>
<keyword evidence="1" id="KW-0479">Metal-binding</keyword>
<keyword evidence="1" id="KW-0408">Iron</keyword>
<dbReference type="InterPro" id="IPR036010">
    <property type="entry name" value="2Fe-2S_ferredoxin-like_sf"/>
</dbReference>
<comment type="caution">
    <text evidence="4">The sequence shown here is derived from an EMBL/GenBank/DDBJ whole genome shotgun (WGS) entry which is preliminary data.</text>
</comment>
<dbReference type="GO" id="GO:0016301">
    <property type="term" value="F:kinase activity"/>
    <property type="evidence" value="ECO:0007669"/>
    <property type="project" value="UniProtKB-KW"/>
</dbReference>
<dbReference type="InterPro" id="IPR001041">
    <property type="entry name" value="2Fe-2S_ferredoxin-type"/>
</dbReference>
<dbReference type="Proteomes" id="UP001392437">
    <property type="component" value="Unassembled WGS sequence"/>
</dbReference>
<gene>
    <name evidence="4" type="ORF">PG999_008433</name>
</gene>
<evidence type="ECO:0000256" key="2">
    <source>
        <dbReference type="ARBA" id="ARBA00023014"/>
    </source>
</evidence>
<organism evidence="4 5">
    <name type="scientific">Apiospora kogelbergensis</name>
    <dbReference type="NCBI Taxonomy" id="1337665"/>
    <lineage>
        <taxon>Eukaryota</taxon>
        <taxon>Fungi</taxon>
        <taxon>Dikarya</taxon>
        <taxon>Ascomycota</taxon>
        <taxon>Pezizomycotina</taxon>
        <taxon>Sordariomycetes</taxon>
        <taxon>Xylariomycetidae</taxon>
        <taxon>Amphisphaeriales</taxon>
        <taxon>Apiosporaceae</taxon>
        <taxon>Apiospora</taxon>
    </lineage>
</organism>
<evidence type="ECO:0000256" key="1">
    <source>
        <dbReference type="ARBA" id="ARBA00022714"/>
    </source>
</evidence>
<keyword evidence="4" id="KW-0670">Pyruvate</keyword>
<dbReference type="SUPFAM" id="SSF54292">
    <property type="entry name" value="2Fe-2S ferredoxin-like"/>
    <property type="match status" value="1"/>
</dbReference>
<sequence length="383" mass="41479">MEKTCDQSPGGIYDDNFVAAPLPPKDVLSSVWTCKIRSAIHKQPRSGPVPVGVTGVAGDEQEYGPHGGREKALHQYSAGHYAAWNAELPGRAHPFQPGGFGQNLSTSLLHEENVCIGDRFRIGPEGGVEVVVGEPRQPYFKLNHRFAHGQLQAVRAGSCARRQLESLDVGDAIKIAKGHQAILPRAEETDGKDCTKPFTDVKHVYNVGGIYITAFLRSIRRHEPSINFEVHYAVRSRKDAAYLDRLPESKTTLYAKRDGNRPSLASIIPAADAEPRASTYFEEFGGGATSTAGTGDPFEVEIECTRQVLPVPGDKPLLDVLNEAGFEIELSCLVGNFGTCMVDYCNGEGGEVVHQGFALSEGLKEDSMLSCVSRANGRIAIDC</sequence>
<dbReference type="GO" id="GO:0030170">
    <property type="term" value="F:pyridoxal phosphate binding"/>
    <property type="evidence" value="ECO:0007669"/>
    <property type="project" value="InterPro"/>
</dbReference>
<dbReference type="Gene3D" id="3.10.20.30">
    <property type="match status" value="1"/>
</dbReference>
<evidence type="ECO:0000259" key="3">
    <source>
        <dbReference type="PROSITE" id="PS51340"/>
    </source>
</evidence>
<dbReference type="InterPro" id="IPR012675">
    <property type="entry name" value="Beta-grasp_dom_sf"/>
</dbReference>
<keyword evidence="2" id="KW-0411">Iron-sulfur</keyword>
<dbReference type="GO" id="GO:0051537">
    <property type="term" value="F:2 iron, 2 sulfur cluster binding"/>
    <property type="evidence" value="ECO:0007669"/>
    <property type="project" value="UniProtKB-KW"/>
</dbReference>
<accession>A0AAW0QND3</accession>
<evidence type="ECO:0000313" key="4">
    <source>
        <dbReference type="EMBL" id="KAK8105074.1"/>
    </source>
</evidence>
<dbReference type="InterPro" id="IPR005302">
    <property type="entry name" value="MoCF_Sase_C"/>
</dbReference>